<dbReference type="InterPro" id="IPR003594">
    <property type="entry name" value="HATPase_dom"/>
</dbReference>
<keyword evidence="3" id="KW-0812">Transmembrane</keyword>
<feature type="transmembrane region" description="Helical" evidence="3">
    <location>
        <begin position="90"/>
        <end position="116"/>
    </location>
</feature>
<keyword evidence="7" id="KW-1185">Reference proteome</keyword>
<dbReference type="InterPro" id="IPR005467">
    <property type="entry name" value="His_kinase_dom"/>
</dbReference>
<keyword evidence="3" id="KW-0472">Membrane</keyword>
<dbReference type="SMART" id="SM00388">
    <property type="entry name" value="HisKA"/>
    <property type="match status" value="1"/>
</dbReference>
<dbReference type="CDD" id="cd00082">
    <property type="entry name" value="HisKA"/>
    <property type="match status" value="1"/>
</dbReference>
<dbReference type="Pfam" id="PF00512">
    <property type="entry name" value="HisKA"/>
    <property type="match status" value="1"/>
</dbReference>
<reference evidence="6" key="1">
    <citation type="submission" date="2021-01" db="EMBL/GenBank/DDBJ databases">
        <authorList>
            <consortium name="Genoscope - CEA"/>
            <person name="William W."/>
        </authorList>
    </citation>
    <scope>NUCLEOTIDE SEQUENCE</scope>
</reference>
<feature type="transmembrane region" description="Helical" evidence="3">
    <location>
        <begin position="128"/>
        <end position="146"/>
    </location>
</feature>
<gene>
    <name evidence="6" type="ORF">POCTA_138.1.T0190357</name>
</gene>
<feature type="transmembrane region" description="Helical" evidence="3">
    <location>
        <begin position="12"/>
        <end position="30"/>
    </location>
</feature>
<dbReference type="GO" id="GO:0000155">
    <property type="term" value="F:phosphorelay sensor kinase activity"/>
    <property type="evidence" value="ECO:0007669"/>
    <property type="project" value="InterPro"/>
</dbReference>
<keyword evidence="3" id="KW-1133">Transmembrane helix</keyword>
<organism evidence="6 7">
    <name type="scientific">Paramecium octaurelia</name>
    <dbReference type="NCBI Taxonomy" id="43137"/>
    <lineage>
        <taxon>Eukaryota</taxon>
        <taxon>Sar</taxon>
        <taxon>Alveolata</taxon>
        <taxon>Ciliophora</taxon>
        <taxon>Intramacronucleata</taxon>
        <taxon>Oligohymenophorea</taxon>
        <taxon>Peniculida</taxon>
        <taxon>Parameciidae</taxon>
        <taxon>Paramecium</taxon>
    </lineage>
</organism>
<dbReference type="PANTHER" id="PTHR43719:SF28">
    <property type="entry name" value="PEROXIDE STRESS-ACTIVATED HISTIDINE KINASE MAK1-RELATED"/>
    <property type="match status" value="1"/>
</dbReference>
<dbReference type="Pfam" id="PF00072">
    <property type="entry name" value="Response_reg"/>
    <property type="match status" value="1"/>
</dbReference>
<dbReference type="PANTHER" id="PTHR43719">
    <property type="entry name" value="TWO-COMPONENT HISTIDINE KINASE"/>
    <property type="match status" value="1"/>
</dbReference>
<dbReference type="Pfam" id="PF02518">
    <property type="entry name" value="HATPase_c"/>
    <property type="match status" value="1"/>
</dbReference>
<evidence type="ECO:0000256" key="1">
    <source>
        <dbReference type="ARBA" id="ARBA00022553"/>
    </source>
</evidence>
<name>A0A8S1T1V2_PAROT</name>
<feature type="domain" description="Response regulatory" evidence="5">
    <location>
        <begin position="760"/>
        <end position="885"/>
    </location>
</feature>
<evidence type="ECO:0000259" key="5">
    <source>
        <dbReference type="PROSITE" id="PS50110"/>
    </source>
</evidence>
<dbReference type="Proteomes" id="UP000683925">
    <property type="component" value="Unassembled WGS sequence"/>
</dbReference>
<sequence>MKIGAQQKFTVCNIIASLMILILGLTHTIAISNSGLFLILDLLFSIIFLILEWKQKFISQTSDYYLGVTQIIMIIIEIEMLKEIAHEGSFIYIILKLFALIQILQIQLLQSLLFFIGLTYLIVRFNQFQYVVSYIGIAFAPIIIIYERDDANELLEMLKETLPTSILVIDKQSKKPLYHTKNLETEFKYEILHSDEFIKCLHCFYSENKIKLQSIIDSFLPHMYSAHQHFKILFSEILDNCQYLSQSPLFKKISGQFDSPEDEFNEEREHKNENEIVIETPKYKQHSRPSILLSEETPKYQKSKIIEELIMKSQSQKTICLVQLRKKKLKINLNSCLWFGKQAFMIILQSKEIDKQLLNLQEQLIQQQQISENKDLILATVFHDFKTPINGIVSILESLDCKSEITQMEKYYHNIIKKNVYLMLYMIYDIQDYARIQKKQLRLCLTDFYINEIIDEVVEMCLIQAEQKGVEIKTYYDIPSYQIHSDPNRIKQIIMNFLSNSLKFTEQGSITISVQSLNTDKSQHIKRSNTSKNIQYQVGDQTVQQIRKTLQGKYQESSINRLVYSISVEDTGCGIPDNIKPQLFNLFATFSNQKIENKSGTGIGLMVCKNLVGLLGPSENIDLWSEQNVGTKMTFQIYAKLQDKSMKSANYISCFKQEHSSQYLSIQQHDDSSNGKDNHQVIVRSSLVRIYTKVQEKTENDINEPSSEDPDQTKTRNIIQLKSLGQKLFKQKTYPKIRDSQEVQDPRKKLRKVLQNKKFGILLVDDQIFNLMAFKTLLQDMITGLDIIEAYNGQQAINKLLQNQKSLNIRYVFLDLYMPILNGWQAAEKIRIMINDREIDDVKLVALSGFDDEDEQEKCEKFGFDAFVPKPIKLEVIAEVFYQLENKQ</sequence>
<feature type="transmembrane region" description="Helical" evidence="3">
    <location>
        <begin position="36"/>
        <end position="53"/>
    </location>
</feature>
<proteinExistence type="predicted"/>
<evidence type="ECO:0000313" key="7">
    <source>
        <dbReference type="Proteomes" id="UP000683925"/>
    </source>
</evidence>
<feature type="transmembrane region" description="Helical" evidence="3">
    <location>
        <begin position="65"/>
        <end position="84"/>
    </location>
</feature>
<comment type="caution">
    <text evidence="6">The sequence shown here is derived from an EMBL/GenBank/DDBJ whole genome shotgun (WGS) entry which is preliminary data.</text>
</comment>
<accession>A0A8S1T1V2</accession>
<dbReference type="InterPro" id="IPR001789">
    <property type="entry name" value="Sig_transdc_resp-reg_receiver"/>
</dbReference>
<dbReference type="OrthoDB" id="60033at2759"/>
<evidence type="ECO:0000313" key="6">
    <source>
        <dbReference type="EMBL" id="CAD8147285.1"/>
    </source>
</evidence>
<dbReference type="OMA" id="KTICLVQ"/>
<dbReference type="AlphaFoldDB" id="A0A8S1T1V2"/>
<protein>
    <submittedName>
        <fullName evidence="6">Uncharacterized protein</fullName>
    </submittedName>
</protein>
<dbReference type="EMBL" id="CAJJDP010000019">
    <property type="protein sequence ID" value="CAD8147285.1"/>
    <property type="molecule type" value="Genomic_DNA"/>
</dbReference>
<dbReference type="PROSITE" id="PS50109">
    <property type="entry name" value="HIS_KIN"/>
    <property type="match status" value="1"/>
</dbReference>
<dbReference type="InterPro" id="IPR003661">
    <property type="entry name" value="HisK_dim/P_dom"/>
</dbReference>
<dbReference type="SMART" id="SM00387">
    <property type="entry name" value="HATPase_c"/>
    <property type="match status" value="1"/>
</dbReference>
<dbReference type="PROSITE" id="PS50110">
    <property type="entry name" value="RESPONSE_REGULATORY"/>
    <property type="match status" value="1"/>
</dbReference>
<dbReference type="InterPro" id="IPR050956">
    <property type="entry name" value="2C_system_His_kinase"/>
</dbReference>
<feature type="domain" description="Histidine kinase" evidence="4">
    <location>
        <begin position="380"/>
        <end position="641"/>
    </location>
</feature>
<feature type="modified residue" description="4-aspartylphosphate" evidence="2">
    <location>
        <position position="815"/>
    </location>
</feature>
<keyword evidence="1 2" id="KW-0597">Phosphoprotein</keyword>
<evidence type="ECO:0000256" key="3">
    <source>
        <dbReference type="SAM" id="Phobius"/>
    </source>
</evidence>
<dbReference type="CDD" id="cd17546">
    <property type="entry name" value="REC_hyHK_CKI1_RcsC-like"/>
    <property type="match status" value="1"/>
</dbReference>
<evidence type="ECO:0000256" key="2">
    <source>
        <dbReference type="PROSITE-ProRule" id="PRU00169"/>
    </source>
</evidence>
<dbReference type="SMART" id="SM00448">
    <property type="entry name" value="REC"/>
    <property type="match status" value="1"/>
</dbReference>
<evidence type="ECO:0000259" key="4">
    <source>
        <dbReference type="PROSITE" id="PS50109"/>
    </source>
</evidence>